<evidence type="ECO:0000313" key="2">
    <source>
        <dbReference type="Proteomes" id="UP000006503"/>
    </source>
</evidence>
<dbReference type="Proteomes" id="UP000006503">
    <property type="component" value="Chromosome"/>
</dbReference>
<evidence type="ECO:0008006" key="3">
    <source>
        <dbReference type="Google" id="ProtNLM"/>
    </source>
</evidence>
<evidence type="ECO:0000313" key="1">
    <source>
        <dbReference type="EMBL" id="AFO50672.1"/>
    </source>
</evidence>
<dbReference type="InterPro" id="IPR036412">
    <property type="entry name" value="HAD-like_sf"/>
</dbReference>
<dbReference type="AlphaFoldDB" id="I7C2N9"/>
<dbReference type="SUPFAM" id="SSF56784">
    <property type="entry name" value="HAD-like"/>
    <property type="match status" value="1"/>
</dbReference>
<dbReference type="Gene3D" id="3.40.50.1000">
    <property type="entry name" value="HAD superfamily/HAD-like"/>
    <property type="match status" value="1"/>
</dbReference>
<dbReference type="KEGG" id="ppx:T1E_4846"/>
<proteinExistence type="predicted"/>
<dbReference type="HOGENOM" id="CLU_1228940_0_0_6"/>
<gene>
    <name evidence="1" type="ordered locus">T1E_4846</name>
</gene>
<accession>I7C2N9</accession>
<dbReference type="InterPro" id="IPR023214">
    <property type="entry name" value="HAD_sf"/>
</dbReference>
<dbReference type="RefSeq" id="WP_014861576.1">
    <property type="nucleotide sequence ID" value="NC_018220.1"/>
</dbReference>
<organism evidence="1 2">
    <name type="scientific">Pseudomonas putida (strain DOT-T1E)</name>
    <dbReference type="NCBI Taxonomy" id="1196325"/>
    <lineage>
        <taxon>Bacteria</taxon>
        <taxon>Pseudomonadati</taxon>
        <taxon>Pseudomonadota</taxon>
        <taxon>Gammaproteobacteria</taxon>
        <taxon>Pseudomonadales</taxon>
        <taxon>Pseudomonadaceae</taxon>
        <taxon>Pseudomonas</taxon>
    </lineage>
</organism>
<dbReference type="PATRIC" id="fig|1196325.3.peg.4799"/>
<dbReference type="EMBL" id="CP003734">
    <property type="protein sequence ID" value="AFO50672.1"/>
    <property type="molecule type" value="Genomic_DNA"/>
</dbReference>
<reference evidence="2" key="1">
    <citation type="journal article" date="2013" name="Microb. Biotechnol.">
        <title>Metabolic potential of the organic-solvent tolerant Pseudomonas putida DOT-T1E deduced from its annotated genome.</title>
        <authorList>
            <person name="Udaondo Z."/>
            <person name="Molina L."/>
            <person name="Daniels C."/>
            <person name="Gomez M.J."/>
            <person name="Molina-Henares M.A."/>
            <person name="Matilla M.A."/>
            <person name="Roca A."/>
            <person name="Fernandez M."/>
            <person name="Duque E."/>
            <person name="Segura A."/>
            <person name="Ramos J.L."/>
        </authorList>
    </citation>
    <scope>NUCLEOTIDE SEQUENCE [LARGE SCALE GENOMIC DNA]</scope>
    <source>
        <strain evidence="2">DOT-T1E</strain>
    </source>
</reference>
<sequence length="226" mass="24891">MNKLEKIRHFAIDTNGVLLSDVYSTPIRTFVERHGGHYTADLERQILGSPHMAGGHIMALACNLPWTAMETIDAFLAEQAQYAARHPVQLAPGAVALLARLKETGARITAYGGSTKAAIFDRYLAPVSEYFDADLPYIDMGHARPGMAEIHRQTATSAGELVFIDDLNRVAQVSKTLGCGFIGKPATLYQKQQMQASGVRFICKDLDEIDQTLLQALDQSLRLEHH</sequence>
<protein>
    <recommendedName>
        <fullName evidence="3">HAD family hydrolase</fullName>
    </recommendedName>
</protein>
<name>I7C2N9_PSEPT</name>